<dbReference type="SUPFAM" id="SSF53850">
    <property type="entry name" value="Periplasmic binding protein-like II"/>
    <property type="match status" value="1"/>
</dbReference>
<organism evidence="5 6">
    <name type="scientific">Rhodobacter flavimaris</name>
    <dbReference type="NCBI Taxonomy" id="2907145"/>
    <lineage>
        <taxon>Bacteria</taxon>
        <taxon>Pseudomonadati</taxon>
        <taxon>Pseudomonadota</taxon>
        <taxon>Alphaproteobacteria</taxon>
        <taxon>Rhodobacterales</taxon>
        <taxon>Rhodobacter group</taxon>
        <taxon>Rhodobacter</taxon>
    </lineage>
</organism>
<proteinExistence type="predicted"/>
<evidence type="ECO:0000256" key="1">
    <source>
        <dbReference type="ARBA" id="ARBA00004418"/>
    </source>
</evidence>
<protein>
    <submittedName>
        <fullName evidence="5">TRAP transporter substrate-binding protein</fullName>
    </submittedName>
</protein>
<evidence type="ECO:0000256" key="3">
    <source>
        <dbReference type="ARBA" id="ARBA00022764"/>
    </source>
</evidence>
<evidence type="ECO:0000256" key="4">
    <source>
        <dbReference type="SAM" id="SignalP"/>
    </source>
</evidence>
<dbReference type="InterPro" id="IPR018389">
    <property type="entry name" value="DctP_fam"/>
</dbReference>
<accession>A0ABS8YWR5</accession>
<dbReference type="NCBIfam" id="NF037995">
    <property type="entry name" value="TRAP_S1"/>
    <property type="match status" value="1"/>
</dbReference>
<feature type="chain" id="PRO_5046740700" evidence="4">
    <location>
        <begin position="28"/>
        <end position="345"/>
    </location>
</feature>
<dbReference type="PROSITE" id="PS51318">
    <property type="entry name" value="TAT"/>
    <property type="match status" value="1"/>
</dbReference>
<gene>
    <name evidence="5" type="ORF">LZA78_12220</name>
</gene>
<keyword evidence="2 4" id="KW-0732">Signal</keyword>
<dbReference type="CDD" id="cd13683">
    <property type="entry name" value="PBP2_TRAP_DctP6_7"/>
    <property type="match status" value="1"/>
</dbReference>
<reference evidence="5 6" key="1">
    <citation type="submission" date="2021-12" db="EMBL/GenBank/DDBJ databases">
        <title>Sinirhodobacter sp. WL0062 is a bacterium isolated from seawater.</title>
        <authorList>
            <person name="Wang L."/>
            <person name="He W."/>
            <person name="Zhang D.-F."/>
        </authorList>
    </citation>
    <scope>NUCLEOTIDE SEQUENCE [LARGE SCALE GENOMIC DNA]</scope>
    <source>
        <strain evidence="5 6">WL0062</strain>
    </source>
</reference>
<evidence type="ECO:0000313" key="5">
    <source>
        <dbReference type="EMBL" id="MCE5974251.1"/>
    </source>
</evidence>
<dbReference type="InterPro" id="IPR019546">
    <property type="entry name" value="TAT_signal_bac_arc"/>
</dbReference>
<dbReference type="PANTHER" id="PTHR33376:SF5">
    <property type="entry name" value="EXTRACYTOPLASMIC SOLUTE RECEPTOR PROTEIN"/>
    <property type="match status" value="1"/>
</dbReference>
<sequence length="345" mass="38606">MTTTRRKFLTTGAVGAAAAGLAAPARAQSTIKWRLQTYAGPALAEEVVKPAIDAFNAIANGQMEIELYTSDQLVPTSELFRAMQNGTIDAVQSDDDSMASPTEVTVFGGYFPFALRYSLDVPALFNTWGLDEIWKEEYAKVGIKHISAGSWDPCNFNMKEPINSLADLNGKRVFTFPTAGRFLAQFGVVPVTLPWEDVEVALQTGELDGLAWSGITEDYTSGWSKVAPYFLVNNISGAWIGHFFANMDRWNEIPPHLQQLMTTCFEQSHYRRQWWYWAGEAKLRVEGPDMKLTSLPDEDYAKLEEAAHKFWDEIAAESPLKAKVVEIIRKYNDTMVKAGAPYRYS</sequence>
<keyword evidence="3" id="KW-0574">Periplasm</keyword>
<dbReference type="PANTHER" id="PTHR33376">
    <property type="match status" value="1"/>
</dbReference>
<dbReference type="InterPro" id="IPR038404">
    <property type="entry name" value="TRAP_DctP_sf"/>
</dbReference>
<dbReference type="Pfam" id="PF03480">
    <property type="entry name" value="DctP"/>
    <property type="match status" value="1"/>
</dbReference>
<evidence type="ECO:0000256" key="2">
    <source>
        <dbReference type="ARBA" id="ARBA00022729"/>
    </source>
</evidence>
<dbReference type="NCBIfam" id="TIGR01409">
    <property type="entry name" value="TAT_signal_seq"/>
    <property type="match status" value="1"/>
</dbReference>
<name>A0ABS8YWR5_9RHOB</name>
<keyword evidence="6" id="KW-1185">Reference proteome</keyword>
<dbReference type="RefSeq" id="WP_233677221.1">
    <property type="nucleotide sequence ID" value="NZ_JAJUOS010000009.1"/>
</dbReference>
<dbReference type="Gene3D" id="3.40.190.170">
    <property type="entry name" value="Bacterial extracellular solute-binding protein, family 7"/>
    <property type="match status" value="1"/>
</dbReference>
<comment type="caution">
    <text evidence="5">The sequence shown here is derived from an EMBL/GenBank/DDBJ whole genome shotgun (WGS) entry which is preliminary data.</text>
</comment>
<dbReference type="EMBL" id="JAJUOS010000009">
    <property type="protein sequence ID" value="MCE5974251.1"/>
    <property type="molecule type" value="Genomic_DNA"/>
</dbReference>
<dbReference type="InterPro" id="IPR006311">
    <property type="entry name" value="TAT_signal"/>
</dbReference>
<feature type="signal peptide" evidence="4">
    <location>
        <begin position="1"/>
        <end position="27"/>
    </location>
</feature>
<dbReference type="Proteomes" id="UP001521181">
    <property type="component" value="Unassembled WGS sequence"/>
</dbReference>
<evidence type="ECO:0000313" key="6">
    <source>
        <dbReference type="Proteomes" id="UP001521181"/>
    </source>
</evidence>
<comment type="subcellular location">
    <subcellularLocation>
        <location evidence="1">Periplasm</location>
    </subcellularLocation>
</comment>